<evidence type="ECO:0000313" key="5">
    <source>
        <dbReference type="Proteomes" id="UP001642405"/>
    </source>
</evidence>
<sequence length="292" mass="30452">MSAALFKRLVRFVPKGNPAATLIGEPADASVDVGMAVRQGQAVQVNVFGGASVLAPGAPTGAVATIERLLSPLAPAEVGTIRCIGLNYKQHAQEVGMALPSVPTVFLKPDTALAGPYPEAVVLPKLTQADDCGDYESELGVVIGKTAKNVSEVDALDYVLGYTACNDVSSRTSQLNQSQWCFSKGFDGSCPIGPALVSTAQVPDPAVFRVRGLKNGRVLQDCGVDDLIFSVPKIVSFLSQSTTLKPGTLIITGTPAGVGMGRSPKETLRDGDEFAVEILPHIGTLTNVFANE</sequence>
<proteinExistence type="inferred from homology"/>
<dbReference type="Pfam" id="PF01557">
    <property type="entry name" value="FAA_hydrolase"/>
    <property type="match status" value="1"/>
</dbReference>
<evidence type="ECO:0000256" key="2">
    <source>
        <dbReference type="ARBA" id="ARBA00022723"/>
    </source>
</evidence>
<keyword evidence="2" id="KW-0479">Metal-binding</keyword>
<comment type="caution">
    <text evidence="4">The sequence shown here is derived from an EMBL/GenBank/DDBJ whole genome shotgun (WGS) entry which is preliminary data.</text>
</comment>
<reference evidence="4 5" key="1">
    <citation type="submission" date="2024-01" db="EMBL/GenBank/DDBJ databases">
        <authorList>
            <person name="Allen C."/>
            <person name="Tagirdzhanova G."/>
        </authorList>
    </citation>
    <scope>NUCLEOTIDE SEQUENCE [LARGE SCALE GENOMIC DNA]</scope>
</reference>
<dbReference type="SUPFAM" id="SSF56529">
    <property type="entry name" value="FAH"/>
    <property type="match status" value="1"/>
</dbReference>
<evidence type="ECO:0000259" key="3">
    <source>
        <dbReference type="Pfam" id="PF01557"/>
    </source>
</evidence>
<dbReference type="InterPro" id="IPR036663">
    <property type="entry name" value="Fumarylacetoacetase_C_sf"/>
</dbReference>
<dbReference type="InterPro" id="IPR011234">
    <property type="entry name" value="Fumarylacetoacetase-like_C"/>
</dbReference>
<evidence type="ECO:0000313" key="4">
    <source>
        <dbReference type="EMBL" id="CAK7229018.1"/>
    </source>
</evidence>
<gene>
    <name evidence="4" type="ORF">SCUCBS95973_007075</name>
</gene>
<dbReference type="PANTHER" id="PTHR11820">
    <property type="entry name" value="ACYLPYRUVASE"/>
    <property type="match status" value="1"/>
</dbReference>
<organism evidence="4 5">
    <name type="scientific">Sporothrix curviconia</name>
    <dbReference type="NCBI Taxonomy" id="1260050"/>
    <lineage>
        <taxon>Eukaryota</taxon>
        <taxon>Fungi</taxon>
        <taxon>Dikarya</taxon>
        <taxon>Ascomycota</taxon>
        <taxon>Pezizomycotina</taxon>
        <taxon>Sordariomycetes</taxon>
        <taxon>Sordariomycetidae</taxon>
        <taxon>Ophiostomatales</taxon>
        <taxon>Ophiostomataceae</taxon>
        <taxon>Sporothrix</taxon>
    </lineage>
</organism>
<dbReference type="Proteomes" id="UP001642405">
    <property type="component" value="Unassembled WGS sequence"/>
</dbReference>
<accession>A0ABP0CAF6</accession>
<evidence type="ECO:0000256" key="1">
    <source>
        <dbReference type="ARBA" id="ARBA00010211"/>
    </source>
</evidence>
<dbReference type="PANTHER" id="PTHR11820:SF7">
    <property type="entry name" value="ACYLPYRUVASE FAHD1, MITOCHONDRIAL"/>
    <property type="match status" value="1"/>
</dbReference>
<dbReference type="EMBL" id="CAWUHB010000047">
    <property type="protein sequence ID" value="CAK7229018.1"/>
    <property type="molecule type" value="Genomic_DNA"/>
</dbReference>
<dbReference type="Gene3D" id="3.90.850.10">
    <property type="entry name" value="Fumarylacetoacetase-like, C-terminal domain"/>
    <property type="match status" value="1"/>
</dbReference>
<protein>
    <recommendedName>
        <fullName evidence="3">Fumarylacetoacetase-like C-terminal domain-containing protein</fullName>
    </recommendedName>
</protein>
<name>A0ABP0CAF6_9PEZI</name>
<comment type="similarity">
    <text evidence="1">Belongs to the FAH family.</text>
</comment>
<feature type="domain" description="Fumarylacetoacetase-like C-terminal" evidence="3">
    <location>
        <begin position="80"/>
        <end position="288"/>
    </location>
</feature>
<keyword evidence="5" id="KW-1185">Reference proteome</keyword>